<comment type="pathway">
    <text evidence="4">Lipid metabolism.</text>
</comment>
<evidence type="ECO:0000256" key="4">
    <source>
        <dbReference type="ARBA" id="ARBA00005189"/>
    </source>
</evidence>
<evidence type="ECO:0000256" key="1">
    <source>
        <dbReference type="ARBA" id="ARBA00001698"/>
    </source>
</evidence>
<dbReference type="eggNOG" id="COG4589">
    <property type="taxonomic scope" value="Bacteria"/>
</dbReference>
<evidence type="ECO:0000256" key="7">
    <source>
        <dbReference type="ARBA" id="ARBA00019373"/>
    </source>
</evidence>
<evidence type="ECO:0000256" key="11">
    <source>
        <dbReference type="ARBA" id="ARBA00022692"/>
    </source>
</evidence>
<evidence type="ECO:0000256" key="6">
    <source>
        <dbReference type="ARBA" id="ARBA00012487"/>
    </source>
</evidence>
<evidence type="ECO:0000256" key="19">
    <source>
        <dbReference type="SAM" id="Phobius"/>
    </source>
</evidence>
<evidence type="ECO:0000256" key="3">
    <source>
        <dbReference type="ARBA" id="ARBA00005119"/>
    </source>
</evidence>
<dbReference type="PROSITE" id="PS01315">
    <property type="entry name" value="CDS"/>
    <property type="match status" value="1"/>
</dbReference>
<evidence type="ECO:0000256" key="2">
    <source>
        <dbReference type="ARBA" id="ARBA00004651"/>
    </source>
</evidence>
<feature type="transmembrane region" description="Helical" evidence="19">
    <location>
        <begin position="211"/>
        <end position="232"/>
    </location>
</feature>
<feature type="transmembrane region" description="Helical" evidence="19">
    <location>
        <begin position="70"/>
        <end position="90"/>
    </location>
</feature>
<dbReference type="EC" id="2.7.7.41" evidence="6 18"/>
<comment type="catalytic activity">
    <reaction evidence="1 18">
        <text>a 1,2-diacyl-sn-glycero-3-phosphate + CTP + H(+) = a CDP-1,2-diacyl-sn-glycerol + diphosphate</text>
        <dbReference type="Rhea" id="RHEA:16229"/>
        <dbReference type="ChEBI" id="CHEBI:15378"/>
        <dbReference type="ChEBI" id="CHEBI:33019"/>
        <dbReference type="ChEBI" id="CHEBI:37563"/>
        <dbReference type="ChEBI" id="CHEBI:58332"/>
        <dbReference type="ChEBI" id="CHEBI:58608"/>
        <dbReference type="EC" id="2.7.7.41"/>
    </reaction>
</comment>
<keyword evidence="10 18" id="KW-0808">Transferase</keyword>
<keyword evidence="13 19" id="KW-1133">Transmembrane helix</keyword>
<dbReference type="PATRIC" id="fig|999415.3.peg.1452"/>
<evidence type="ECO:0000256" key="13">
    <source>
        <dbReference type="ARBA" id="ARBA00022989"/>
    </source>
</evidence>
<evidence type="ECO:0000256" key="5">
    <source>
        <dbReference type="ARBA" id="ARBA00010185"/>
    </source>
</evidence>
<feature type="transmembrane region" description="Helical" evidence="19">
    <location>
        <begin position="21"/>
        <end position="40"/>
    </location>
</feature>
<feature type="transmembrane region" description="Helical" evidence="19">
    <location>
        <begin position="121"/>
        <end position="139"/>
    </location>
</feature>
<dbReference type="GO" id="GO:0005886">
    <property type="term" value="C:plasma membrane"/>
    <property type="evidence" value="ECO:0007669"/>
    <property type="project" value="UniProtKB-SubCell"/>
</dbReference>
<organism evidence="20 21">
    <name type="scientific">Eggerthia catenaformis OT 569 = DSM 20559</name>
    <dbReference type="NCBI Taxonomy" id="999415"/>
    <lineage>
        <taxon>Bacteria</taxon>
        <taxon>Bacillati</taxon>
        <taxon>Bacillota</taxon>
        <taxon>Erysipelotrichia</taxon>
        <taxon>Erysipelotrichales</taxon>
        <taxon>Coprobacillaceae</taxon>
        <taxon>Eggerthia</taxon>
    </lineage>
</organism>
<evidence type="ECO:0000256" key="18">
    <source>
        <dbReference type="RuleBase" id="RU003938"/>
    </source>
</evidence>
<dbReference type="GO" id="GO:0016024">
    <property type="term" value="P:CDP-diacylglycerol biosynthetic process"/>
    <property type="evidence" value="ECO:0007669"/>
    <property type="project" value="UniProtKB-UniPathway"/>
</dbReference>
<sequence length="283" mass="31543">MYLLLSAERKKIWRCNKIMKQRIITAIVLIALFVPCLVLGGIPFALLMVFIGCMSTFELLSICNHPKAKIYLYPLIGLYLLLSLLLPSTLLVPSEYIMLFLLILVICGVFDASMSMNRLSYYFMASTLVAFGIHMTYHMRMNLSVYYLVLLAFATLGADTGAYFAGRTFGKHKLNVRLSPNKTVEGSIGGIILGGLLGSAYGILMKLSLPIYIIIMISFVLASTGQIGDLTFSSIKRTFEVKDYSQIFPGHGGVLDRFDSIIFNAMVLGILLHYLPLLFNFKI</sequence>
<evidence type="ECO:0000313" key="21">
    <source>
        <dbReference type="Proteomes" id="UP000011758"/>
    </source>
</evidence>
<evidence type="ECO:0000256" key="15">
    <source>
        <dbReference type="ARBA" id="ARBA00023136"/>
    </source>
</evidence>
<dbReference type="EMBL" id="AGEJ01000022">
    <property type="protein sequence ID" value="EMD16305.1"/>
    <property type="molecule type" value="Genomic_DNA"/>
</dbReference>
<keyword evidence="17" id="KW-1208">Phospholipid metabolism</keyword>
<evidence type="ECO:0000256" key="8">
    <source>
        <dbReference type="ARBA" id="ARBA00022475"/>
    </source>
</evidence>
<name>M2Q045_9FIRM</name>
<feature type="transmembrane region" description="Helical" evidence="19">
    <location>
        <begin position="261"/>
        <end position="279"/>
    </location>
</feature>
<gene>
    <name evidence="20" type="ORF">HMPREF9943_01426</name>
</gene>
<keyword evidence="21" id="KW-1185">Reference proteome</keyword>
<evidence type="ECO:0000256" key="10">
    <source>
        <dbReference type="ARBA" id="ARBA00022679"/>
    </source>
</evidence>
<proteinExistence type="inferred from homology"/>
<evidence type="ECO:0000256" key="16">
    <source>
        <dbReference type="ARBA" id="ARBA00023209"/>
    </source>
</evidence>
<dbReference type="BioCyc" id="ECAT999415-HMP:GTTI-1470-MONOMER"/>
<keyword evidence="8" id="KW-1003">Cell membrane</keyword>
<keyword evidence="16" id="KW-0594">Phospholipid biosynthesis</keyword>
<dbReference type="AlphaFoldDB" id="M2Q045"/>
<protein>
    <recommendedName>
        <fullName evidence="7 18">Phosphatidate cytidylyltransferase</fullName>
        <ecNumber evidence="6 18">2.7.7.41</ecNumber>
    </recommendedName>
</protein>
<dbReference type="Pfam" id="PF01148">
    <property type="entry name" value="CTP_transf_1"/>
    <property type="match status" value="1"/>
</dbReference>
<keyword evidence="9" id="KW-0444">Lipid biosynthesis</keyword>
<keyword evidence="11 18" id="KW-0812">Transmembrane</keyword>
<keyword evidence="14" id="KW-0443">Lipid metabolism</keyword>
<dbReference type="InterPro" id="IPR000374">
    <property type="entry name" value="PC_trans"/>
</dbReference>
<dbReference type="UniPathway" id="UPA00557">
    <property type="reaction ID" value="UER00614"/>
</dbReference>
<dbReference type="Proteomes" id="UP000011758">
    <property type="component" value="Unassembled WGS sequence"/>
</dbReference>
<evidence type="ECO:0000256" key="12">
    <source>
        <dbReference type="ARBA" id="ARBA00022695"/>
    </source>
</evidence>
<feature type="transmembrane region" description="Helical" evidence="19">
    <location>
        <begin position="96"/>
        <end position="114"/>
    </location>
</feature>
<keyword evidence="12 18" id="KW-0548">Nucleotidyltransferase</keyword>
<dbReference type="PANTHER" id="PTHR46382">
    <property type="entry name" value="PHOSPHATIDATE CYTIDYLYLTRANSFERASE"/>
    <property type="match status" value="1"/>
</dbReference>
<comment type="caution">
    <text evidence="20">The sequence shown here is derived from an EMBL/GenBank/DDBJ whole genome shotgun (WGS) entry which is preliminary data.</text>
</comment>
<feature type="transmembrane region" description="Helical" evidence="19">
    <location>
        <begin position="186"/>
        <end position="205"/>
    </location>
</feature>
<accession>M2Q045</accession>
<dbReference type="PANTHER" id="PTHR46382:SF1">
    <property type="entry name" value="PHOSPHATIDATE CYTIDYLYLTRANSFERASE"/>
    <property type="match status" value="1"/>
</dbReference>
<dbReference type="GO" id="GO:0004605">
    <property type="term" value="F:phosphatidate cytidylyltransferase activity"/>
    <property type="evidence" value="ECO:0007669"/>
    <property type="project" value="UniProtKB-EC"/>
</dbReference>
<feature type="transmembrane region" description="Helical" evidence="19">
    <location>
        <begin position="145"/>
        <end position="165"/>
    </location>
</feature>
<comment type="similarity">
    <text evidence="5 18">Belongs to the CDS family.</text>
</comment>
<evidence type="ECO:0000256" key="9">
    <source>
        <dbReference type="ARBA" id="ARBA00022516"/>
    </source>
</evidence>
<evidence type="ECO:0000256" key="14">
    <source>
        <dbReference type="ARBA" id="ARBA00023098"/>
    </source>
</evidence>
<keyword evidence="15 19" id="KW-0472">Membrane</keyword>
<dbReference type="STRING" id="999415.HMPREF9943_01426"/>
<evidence type="ECO:0000313" key="20">
    <source>
        <dbReference type="EMBL" id="EMD16305.1"/>
    </source>
</evidence>
<evidence type="ECO:0000256" key="17">
    <source>
        <dbReference type="ARBA" id="ARBA00023264"/>
    </source>
</evidence>
<reference evidence="20 21" key="1">
    <citation type="submission" date="2013-02" db="EMBL/GenBank/DDBJ databases">
        <title>The Genome Sequence of Lactobacillus catenaformis F0143.</title>
        <authorList>
            <consortium name="The Broad Institute Genome Sequencing Platform"/>
            <person name="Earl A."/>
            <person name="Ward D."/>
            <person name="Feldgarden M."/>
            <person name="Gevers D."/>
            <person name="Izard J."/>
            <person name="Blanton J.M."/>
            <person name="Mathney J."/>
            <person name="Dewhirst F.E."/>
            <person name="Young S.K."/>
            <person name="Zeng Q."/>
            <person name="Gargeya S."/>
            <person name="Fitzgerald M."/>
            <person name="Haas B."/>
            <person name="Abouelleil A."/>
            <person name="Alvarado L."/>
            <person name="Arachchi H.M."/>
            <person name="Berlin A."/>
            <person name="Chapman S.B."/>
            <person name="Gearin G."/>
            <person name="Goldberg J."/>
            <person name="Griggs A."/>
            <person name="Gujja S."/>
            <person name="Hansen M."/>
            <person name="Heiman D."/>
            <person name="Howarth C."/>
            <person name="Larimer J."/>
            <person name="Lui A."/>
            <person name="MacDonald P.J.P."/>
            <person name="McCowen C."/>
            <person name="Montmayeur A."/>
            <person name="Murphy C."/>
            <person name="Neiman D."/>
            <person name="Pearson M."/>
            <person name="Priest M."/>
            <person name="Roberts A."/>
            <person name="Saif S."/>
            <person name="Shea T."/>
            <person name="Sisk P."/>
            <person name="Stolte C."/>
            <person name="Sykes S."/>
            <person name="Wortman J."/>
            <person name="Nusbaum C."/>
            <person name="Birren B."/>
        </authorList>
    </citation>
    <scope>NUCLEOTIDE SEQUENCE [LARGE SCALE GENOMIC DNA]</scope>
    <source>
        <strain evidence="20 21">OT 569</strain>
    </source>
</reference>
<comment type="pathway">
    <text evidence="3 18">Phospholipid metabolism; CDP-diacylglycerol biosynthesis; CDP-diacylglycerol from sn-glycerol 3-phosphate: step 3/3.</text>
</comment>
<comment type="subcellular location">
    <subcellularLocation>
        <location evidence="2">Cell membrane</location>
        <topology evidence="2">Multi-pass membrane protein</topology>
    </subcellularLocation>
</comment>